<dbReference type="GO" id="GO:0016887">
    <property type="term" value="F:ATP hydrolysis activity"/>
    <property type="evidence" value="ECO:0007669"/>
    <property type="project" value="InterPro"/>
</dbReference>
<evidence type="ECO:0000313" key="2">
    <source>
        <dbReference type="EMBL" id="EGR34502.1"/>
    </source>
</evidence>
<gene>
    <name evidence="2" type="ORF">IMG5_009380</name>
</gene>
<evidence type="ECO:0000313" key="3">
    <source>
        <dbReference type="Proteomes" id="UP000008983"/>
    </source>
</evidence>
<dbReference type="OMA" id="VKCIAPA"/>
<dbReference type="Proteomes" id="UP000008983">
    <property type="component" value="Unassembled WGS sequence"/>
</dbReference>
<dbReference type="InterPro" id="IPR003959">
    <property type="entry name" value="ATPase_AAA_core"/>
</dbReference>
<accession>G0QJV1</accession>
<dbReference type="RefSeq" id="XP_004039806.1">
    <property type="nucleotide sequence ID" value="XM_004039758.1"/>
</dbReference>
<sequence length="181" mass="21040">MKENKNRNPKDMLAELIDCGIVKNFEKCRMDELIGAPNYLRIKQEEKQELQPDPSMFDIRTFLTENIVIPLGTPYIKENIEKMNYFHFFGPHGSGKTMAVRAIQTETDSIIIDLSPSSWEKLDPNKYYDKNGISRILYMSFEVARKYQPAIIYIDEVESGCGYYLDYLALELCEKNAQKIC</sequence>
<dbReference type="Pfam" id="PF00004">
    <property type="entry name" value="AAA"/>
    <property type="match status" value="1"/>
</dbReference>
<dbReference type="InterPro" id="IPR027417">
    <property type="entry name" value="P-loop_NTPase"/>
</dbReference>
<dbReference type="eggNOG" id="KOG0740">
    <property type="taxonomic scope" value="Eukaryota"/>
</dbReference>
<name>G0QJV1_ICHMU</name>
<dbReference type="InParanoid" id="G0QJV1"/>
<reference evidence="2 3" key="1">
    <citation type="submission" date="2011-07" db="EMBL/GenBank/DDBJ databases">
        <authorList>
            <person name="Coyne R."/>
            <person name="Brami D."/>
            <person name="Johnson J."/>
            <person name="Hostetler J."/>
            <person name="Hannick L."/>
            <person name="Clark T."/>
            <person name="Cassidy-Hanley D."/>
            <person name="Inman J."/>
        </authorList>
    </citation>
    <scope>NUCLEOTIDE SEQUENCE [LARGE SCALE GENOMIC DNA]</scope>
    <source>
        <strain evidence="2 3">G5</strain>
    </source>
</reference>
<keyword evidence="3" id="KW-1185">Reference proteome</keyword>
<organism evidence="2 3">
    <name type="scientific">Ichthyophthirius multifiliis</name>
    <name type="common">White spot disease agent</name>
    <name type="synonym">Ich</name>
    <dbReference type="NCBI Taxonomy" id="5932"/>
    <lineage>
        <taxon>Eukaryota</taxon>
        <taxon>Sar</taxon>
        <taxon>Alveolata</taxon>
        <taxon>Ciliophora</taxon>
        <taxon>Intramacronucleata</taxon>
        <taxon>Oligohymenophorea</taxon>
        <taxon>Hymenostomatida</taxon>
        <taxon>Ophryoglenina</taxon>
        <taxon>Ichthyophthirius</taxon>
    </lineage>
</organism>
<dbReference type="STRING" id="857967.G0QJV1"/>
<protein>
    <recommendedName>
        <fullName evidence="1">ATPase AAA-type core domain-containing protein</fullName>
    </recommendedName>
</protein>
<dbReference type="AlphaFoldDB" id="G0QJV1"/>
<dbReference type="PANTHER" id="PTHR14690">
    <property type="entry name" value="IQ MOTIF CONTAINING WITH AAA DOMAIN 1"/>
    <property type="match status" value="1"/>
</dbReference>
<feature type="domain" description="ATPase AAA-type core" evidence="1">
    <location>
        <begin position="88"/>
        <end position="160"/>
    </location>
</feature>
<dbReference type="EMBL" id="GL983097">
    <property type="protein sequence ID" value="EGR34502.1"/>
    <property type="molecule type" value="Genomic_DNA"/>
</dbReference>
<dbReference type="GeneID" id="14910701"/>
<dbReference type="Gene3D" id="3.40.50.300">
    <property type="entry name" value="P-loop containing nucleotide triphosphate hydrolases"/>
    <property type="match status" value="1"/>
</dbReference>
<dbReference type="SUPFAM" id="SSF52540">
    <property type="entry name" value="P-loop containing nucleoside triphosphate hydrolases"/>
    <property type="match status" value="1"/>
</dbReference>
<proteinExistence type="predicted"/>
<dbReference type="InterPro" id="IPR052267">
    <property type="entry name" value="N-DRC_Component"/>
</dbReference>
<dbReference type="GO" id="GO:0005524">
    <property type="term" value="F:ATP binding"/>
    <property type="evidence" value="ECO:0007669"/>
    <property type="project" value="InterPro"/>
</dbReference>
<evidence type="ECO:0000259" key="1">
    <source>
        <dbReference type="Pfam" id="PF00004"/>
    </source>
</evidence>
<dbReference type="OrthoDB" id="3046016at2759"/>
<dbReference type="PANTHER" id="PTHR14690:SF0">
    <property type="entry name" value="IQ MOTIF CONTAINING WITH AAA DOMAIN 1"/>
    <property type="match status" value="1"/>
</dbReference>